<dbReference type="eggNOG" id="ENOG502QT0C">
    <property type="taxonomic scope" value="Eukaryota"/>
</dbReference>
<feature type="disulfide bond" evidence="13">
    <location>
        <begin position="507"/>
        <end position="521"/>
    </location>
</feature>
<feature type="binding site" evidence="11">
    <location>
        <position position="482"/>
    </location>
    <ligand>
        <name>hydrogencarbonate</name>
        <dbReference type="ChEBI" id="CHEBI:17544"/>
        <label>1</label>
    </ligand>
</feature>
<dbReference type="GO" id="GO:0005886">
    <property type="term" value="C:plasma membrane"/>
    <property type="evidence" value="ECO:0007669"/>
    <property type="project" value="TreeGrafter"/>
</dbReference>
<keyword evidence="2 10" id="KW-0813">Transport</keyword>
<feature type="disulfide bond" evidence="13">
    <location>
        <begin position="473"/>
        <end position="549"/>
    </location>
</feature>
<evidence type="ECO:0000313" key="16">
    <source>
        <dbReference type="EMBL" id="KYO24788.1"/>
    </source>
</evidence>
<feature type="disulfide bond" evidence="13">
    <location>
        <begin position="497"/>
        <end position="690"/>
    </location>
</feature>
<dbReference type="Gene3D" id="3.40.190.10">
    <property type="entry name" value="Periplasmic binding protein-like II"/>
    <property type="match status" value="4"/>
</dbReference>
<evidence type="ECO:0000256" key="14">
    <source>
        <dbReference type="SAM" id="SignalP"/>
    </source>
</evidence>
<dbReference type="GO" id="GO:0019731">
    <property type="term" value="P:antibacterial humoral response"/>
    <property type="evidence" value="ECO:0007669"/>
    <property type="project" value="TreeGrafter"/>
</dbReference>
<organism evidence="16 17">
    <name type="scientific">Alligator mississippiensis</name>
    <name type="common">American alligator</name>
    <dbReference type="NCBI Taxonomy" id="8496"/>
    <lineage>
        <taxon>Eukaryota</taxon>
        <taxon>Metazoa</taxon>
        <taxon>Chordata</taxon>
        <taxon>Craniata</taxon>
        <taxon>Vertebrata</taxon>
        <taxon>Euteleostomi</taxon>
        <taxon>Archelosauria</taxon>
        <taxon>Archosauria</taxon>
        <taxon>Crocodylia</taxon>
        <taxon>Alligatoridae</taxon>
        <taxon>Alligatorinae</taxon>
        <taxon>Alligator</taxon>
    </lineage>
</organism>
<feature type="binding site" evidence="11">
    <location>
        <position position="141"/>
    </location>
    <ligand>
        <name>hydrogencarbonate</name>
        <dbReference type="ChEBI" id="CHEBI:17544"/>
        <label>1</label>
    </ligand>
</feature>
<keyword evidence="3 10" id="KW-0410">Iron transport</keyword>
<feature type="binding site" evidence="12">
    <location>
        <position position="212"/>
    </location>
    <ligand>
        <name>Fe(3+)</name>
        <dbReference type="ChEBI" id="CHEBI:29034"/>
        <label>1</label>
    </ligand>
</feature>
<feature type="disulfide bond" evidence="13">
    <location>
        <begin position="375"/>
        <end position="388"/>
    </location>
</feature>
<dbReference type="InterPro" id="IPR016357">
    <property type="entry name" value="Transferrin"/>
</dbReference>
<dbReference type="PROSITE" id="PS00207">
    <property type="entry name" value="TRANSFERRIN_LIKE_3"/>
    <property type="match status" value="1"/>
</dbReference>
<dbReference type="PANTHER" id="PTHR11485">
    <property type="entry name" value="TRANSFERRIN"/>
    <property type="match status" value="1"/>
</dbReference>
<keyword evidence="7 10" id="KW-0408">Iron</keyword>
<feature type="disulfide bond" evidence="13">
    <location>
        <begin position="249"/>
        <end position="263"/>
    </location>
</feature>
<accession>A0A151MJS3</accession>
<comment type="caution">
    <text evidence="16">The sequence shown here is derived from an EMBL/GenBank/DDBJ whole genome shotgun (WGS) entry which is preliminary data.</text>
</comment>
<feature type="binding site" evidence="11">
    <location>
        <position position="475"/>
    </location>
    <ligand>
        <name>hydrogencarbonate</name>
        <dbReference type="ChEBI" id="CHEBI:17544"/>
        <label>1</label>
    </ligand>
</feature>
<dbReference type="SMART" id="SM00094">
    <property type="entry name" value="TR_FER"/>
    <property type="match status" value="2"/>
</dbReference>
<dbReference type="GO" id="GO:0005615">
    <property type="term" value="C:extracellular space"/>
    <property type="evidence" value="ECO:0007669"/>
    <property type="project" value="InterPro"/>
</dbReference>
<evidence type="ECO:0000256" key="1">
    <source>
        <dbReference type="ARBA" id="ARBA00004613"/>
    </source>
</evidence>
<evidence type="ECO:0000256" key="4">
    <source>
        <dbReference type="ARBA" id="ARBA00022525"/>
    </source>
</evidence>
<evidence type="ECO:0000256" key="9">
    <source>
        <dbReference type="ARBA" id="ARBA00023157"/>
    </source>
</evidence>
<evidence type="ECO:0000256" key="7">
    <source>
        <dbReference type="ARBA" id="ARBA00023004"/>
    </source>
</evidence>
<feature type="disulfide bond" evidence="13">
    <location>
        <begin position="589"/>
        <end position="603"/>
    </location>
</feature>
<dbReference type="Proteomes" id="UP000050525">
    <property type="component" value="Unassembled WGS sequence"/>
</dbReference>
<feature type="disulfide bond" evidence="13">
    <location>
        <begin position="365"/>
        <end position="397"/>
    </location>
</feature>
<feature type="disulfide bond" evidence="13">
    <location>
        <begin position="422"/>
        <end position="699"/>
    </location>
</feature>
<sequence length="738" mass="82113">MKLVLQAVLCFGILTLCLTIKHHQQSIRWCTISSAEQRKCLELKVAMEDLFPSLTCVQKQNHLDCVQAISMSGADAITLDSGLVYQAGGSPYNLKPIVAEVYNQDRASATSYFAVAVVKKGSSFMINDLQGKRSCHTGLGRSAGWVIPIGTLVRRRAINWKGPRYEPIERAVARFFSASCVPGAPPNEPSLCFLCKGTGPEKCSSNGPYSGYSGAFQCLRDGAGEVAFVRHTTVLENDPNGRNKYELLCLDGTRKPLDKYKECNWARVPAHAVVARSVDGKANETWSFLAQAQARYGKGTKTMFQLFSSSHGKDLLFKDSALRLVRVPHLMDFKLYLGLEYYTSIQSLKEGTLFPKPPLQKVKWCTVGNDEKTKCDKWSAVSRGRVGCATAYTTEQCIIMILTGEADAISVDGGFVYTAGVCGLVPILGEYYGNDTSKCFLTTEHPGSYYAVAVVKKSNHRITWRTLRGKKSCHTGVGRTAGWNVPMGLIHRQTGSCRFDKFFHESCAPGSPLTSPLCSLCRGSDTFPPQKCVANSHEKYFGYAGAFRCLVERGDVAFVKHTTVFENTDGNNKADWARGLRRDQFELLCLNGRRARPDDYLHCHLAKVPTHAVITRSEIAREVSAIVKDQEAHFGNGVKGNQRFKMFQSDTKDLLFKDNTKCLIKVPEGTTYQDYLGKEYFDSVSSLNKCNPSELLQVCKFLHESAILWYWVEQEDMTFKYTSAIENNDYFSLTLEAP</sequence>
<dbReference type="InterPro" id="IPR018195">
    <property type="entry name" value="Transferrin_Fe_BS"/>
</dbReference>
<keyword evidence="6" id="KW-0677">Repeat</keyword>
<evidence type="ECO:0000256" key="10">
    <source>
        <dbReference type="PIRNR" id="PIRNR002549"/>
    </source>
</evidence>
<feature type="binding site" evidence="12">
    <location>
        <position position="271"/>
    </location>
    <ligand>
        <name>Fe(3+)</name>
        <dbReference type="ChEBI" id="CHEBI:29034"/>
        <label>1</label>
    </ligand>
</feature>
<feature type="disulfide bond" evidence="13">
    <location>
        <begin position="135"/>
        <end position="218"/>
    </location>
</feature>
<evidence type="ECO:0000259" key="15">
    <source>
        <dbReference type="PROSITE" id="PS51408"/>
    </source>
</evidence>
<feature type="disulfide bond" evidence="13">
    <location>
        <begin position="192"/>
        <end position="203"/>
    </location>
</feature>
<evidence type="ECO:0000256" key="13">
    <source>
        <dbReference type="PIRSR" id="PIRSR002549-4"/>
    </source>
</evidence>
<dbReference type="PIRSF" id="PIRSF002549">
    <property type="entry name" value="Transferrin"/>
    <property type="match status" value="1"/>
</dbReference>
<feature type="binding site" evidence="12">
    <location>
        <position position="412"/>
    </location>
    <ligand>
        <name>Fe(3+)</name>
        <dbReference type="ChEBI" id="CHEBI:29034"/>
        <label>1</label>
    </ligand>
</feature>
<reference evidence="16 17" key="1">
    <citation type="journal article" date="2012" name="Genome Biol.">
        <title>Sequencing three crocodilian genomes to illuminate the evolution of archosaurs and amniotes.</title>
        <authorList>
            <person name="St John J.A."/>
            <person name="Braun E.L."/>
            <person name="Isberg S.R."/>
            <person name="Miles L.G."/>
            <person name="Chong A.Y."/>
            <person name="Gongora J."/>
            <person name="Dalzell P."/>
            <person name="Moran C."/>
            <person name="Bed'hom B."/>
            <person name="Abzhanov A."/>
            <person name="Burgess S.C."/>
            <person name="Cooksey A.M."/>
            <person name="Castoe T.A."/>
            <person name="Crawford N.G."/>
            <person name="Densmore L.D."/>
            <person name="Drew J.C."/>
            <person name="Edwards S.V."/>
            <person name="Faircloth B.C."/>
            <person name="Fujita M.K."/>
            <person name="Greenwold M.J."/>
            <person name="Hoffmann F.G."/>
            <person name="Howard J.M."/>
            <person name="Iguchi T."/>
            <person name="Janes D.E."/>
            <person name="Khan S.Y."/>
            <person name="Kohno S."/>
            <person name="de Koning A.J."/>
            <person name="Lance S.L."/>
            <person name="McCarthy F.M."/>
            <person name="McCormack J.E."/>
            <person name="Merchant M.E."/>
            <person name="Peterson D.G."/>
            <person name="Pollock D.D."/>
            <person name="Pourmand N."/>
            <person name="Raney B.J."/>
            <person name="Roessler K.A."/>
            <person name="Sanford J.R."/>
            <person name="Sawyer R.H."/>
            <person name="Schmidt C.J."/>
            <person name="Triplett E.W."/>
            <person name="Tuberville T.D."/>
            <person name="Venegas-Anaya M."/>
            <person name="Howard J.T."/>
            <person name="Jarvis E.D."/>
            <person name="Guillette L.J.Jr."/>
            <person name="Glenn T.C."/>
            <person name="Green R.E."/>
            <person name="Ray D.A."/>
        </authorList>
    </citation>
    <scope>NUCLEOTIDE SEQUENCE [LARGE SCALE GENOMIC DNA]</scope>
    <source>
        <strain evidence="16">KSC_2009_1</strain>
    </source>
</reference>
<dbReference type="PROSITE" id="PS00205">
    <property type="entry name" value="TRANSFERRIN_LIKE_1"/>
    <property type="match status" value="2"/>
</dbReference>
<dbReference type="EMBL" id="AKHW03006003">
    <property type="protein sequence ID" value="KYO24788.1"/>
    <property type="molecule type" value="Genomic_DNA"/>
</dbReference>
<evidence type="ECO:0000313" key="17">
    <source>
        <dbReference type="Proteomes" id="UP000050525"/>
    </source>
</evidence>
<dbReference type="CDD" id="cd13618">
    <property type="entry name" value="PBP2_transferrin_N"/>
    <property type="match status" value="1"/>
</dbReference>
<proteinExistence type="inferred from homology"/>
<dbReference type="Pfam" id="PF00405">
    <property type="entry name" value="Transferrin"/>
    <property type="match status" value="2"/>
</dbReference>
<feature type="binding site" evidence="11">
    <location>
        <position position="481"/>
    </location>
    <ligand>
        <name>hydrogencarbonate</name>
        <dbReference type="ChEBI" id="CHEBI:17544"/>
        <label>1</label>
    </ligand>
</feature>
<dbReference type="AlphaFoldDB" id="A0A151MJS3"/>
<feature type="binding site" evidence="12">
    <location>
        <position position="449"/>
    </location>
    <ligand>
        <name>Fe(3+)</name>
        <dbReference type="ChEBI" id="CHEBI:29034"/>
        <label>1</label>
    </ligand>
</feature>
<evidence type="ECO:0000256" key="12">
    <source>
        <dbReference type="PIRSR" id="PIRSR002549-3"/>
    </source>
</evidence>
<feature type="binding site" evidence="11">
    <location>
        <position position="143"/>
    </location>
    <ligand>
        <name>hydrogencarbonate</name>
        <dbReference type="ChEBI" id="CHEBI:17544"/>
        <label>1</label>
    </ligand>
</feature>
<dbReference type="GO" id="GO:0055037">
    <property type="term" value="C:recycling endosome"/>
    <property type="evidence" value="ECO:0007669"/>
    <property type="project" value="TreeGrafter"/>
</dbReference>
<feature type="chain" id="PRO_5007585197" description="Ovotransferrin" evidence="14">
    <location>
        <begin position="20"/>
        <end position="738"/>
    </location>
</feature>
<feature type="binding site" evidence="12">
    <location>
        <position position="543"/>
    </location>
    <ligand>
        <name>Fe(3+)</name>
        <dbReference type="ChEBI" id="CHEBI:29034"/>
        <label>2</label>
    </ligand>
</feature>
<keyword evidence="5 10" id="KW-0479">Metal-binding</keyword>
<dbReference type="SUPFAM" id="SSF53850">
    <property type="entry name" value="Periplasmic binding protein-like II"/>
    <property type="match status" value="2"/>
</dbReference>
<protein>
    <recommendedName>
        <fullName evidence="10">Ovotransferrin</fullName>
    </recommendedName>
</protein>
<dbReference type="GO" id="GO:0046872">
    <property type="term" value="F:metal ion binding"/>
    <property type="evidence" value="ECO:0007669"/>
    <property type="project" value="UniProtKB-KW"/>
</dbReference>
<dbReference type="GO" id="GO:0005769">
    <property type="term" value="C:early endosome"/>
    <property type="evidence" value="ECO:0007669"/>
    <property type="project" value="TreeGrafter"/>
</dbReference>
<keyword evidence="14" id="KW-0732">Signal</keyword>
<keyword evidence="9 13" id="KW-1015">Disulfide bond</keyword>
<dbReference type="GO" id="GO:0006826">
    <property type="term" value="P:iron ion transport"/>
    <property type="evidence" value="ECO:0007669"/>
    <property type="project" value="UniProtKB-KW"/>
</dbReference>
<dbReference type="InterPro" id="IPR001156">
    <property type="entry name" value="Transferrin-like_dom"/>
</dbReference>
<dbReference type="FunFam" id="3.40.190.10:FF:000095">
    <property type="entry name" value="Lactotransferrin"/>
    <property type="match status" value="2"/>
</dbReference>
<feature type="disulfide bond" evidence="13">
    <location>
        <begin position="180"/>
        <end position="195"/>
    </location>
</feature>
<feature type="binding site" evidence="11">
    <location>
        <position position="137"/>
    </location>
    <ligand>
        <name>hydrogencarbonate</name>
        <dbReference type="ChEBI" id="CHEBI:17544"/>
        <label>1</label>
    </ligand>
</feature>
<feature type="disulfide bond" evidence="13">
    <location>
        <begin position="40"/>
        <end position="56"/>
    </location>
</feature>
<gene>
    <name evidence="16" type="primary">TF</name>
    <name evidence="16" type="ORF">Y1Q_0014085</name>
</gene>
<feature type="binding site" evidence="12">
    <location>
        <position position="112"/>
    </location>
    <ligand>
        <name>Fe(3+)</name>
        <dbReference type="ChEBI" id="CHEBI:29034"/>
        <label>1</label>
    </ligand>
</feature>
<dbReference type="PRINTS" id="PR00422">
    <property type="entry name" value="TRANSFERRIN"/>
</dbReference>
<feature type="disulfide bond" evidence="13">
    <location>
        <begin position="30"/>
        <end position="65"/>
    </location>
</feature>
<keyword evidence="8 10" id="KW-0406">Ion transport</keyword>
<feature type="binding site" evidence="12">
    <location>
        <position position="80"/>
    </location>
    <ligand>
        <name>Fe(3+)</name>
        <dbReference type="ChEBI" id="CHEBI:29034"/>
        <label>1</label>
    </ligand>
</feature>
<keyword evidence="4 10" id="KW-0964">Secreted</keyword>
<comment type="similarity">
    <text evidence="10">Belongs to the transferrin family.</text>
</comment>
<comment type="subunit">
    <text evidence="10">Monomer.</text>
</comment>
<feature type="disulfide bond" evidence="13">
    <location>
        <begin position="518"/>
        <end position="532"/>
    </location>
</feature>
<comment type="subcellular location">
    <subcellularLocation>
        <location evidence="1 10">Secreted</location>
    </subcellularLocation>
</comment>
<feature type="binding site" evidence="11">
    <location>
        <position position="144"/>
    </location>
    <ligand>
        <name>hydrogencarbonate</name>
        <dbReference type="ChEBI" id="CHEBI:17544"/>
        <label>1</label>
    </ligand>
</feature>
<evidence type="ECO:0000256" key="2">
    <source>
        <dbReference type="ARBA" id="ARBA00022448"/>
    </source>
</evidence>
<feature type="signal peptide" evidence="14">
    <location>
        <begin position="1"/>
        <end position="19"/>
    </location>
</feature>
<feature type="domain" description="Transferrin-like" evidence="15">
    <location>
        <begin position="27"/>
        <end position="350"/>
    </location>
</feature>
<evidence type="ECO:0000256" key="11">
    <source>
        <dbReference type="PIRSR" id="PIRSR002549-2"/>
    </source>
</evidence>
<dbReference type="STRING" id="8496.A0A151MJS3"/>
<feature type="domain" description="Transferrin-like" evidence="15">
    <location>
        <begin position="362"/>
        <end position="689"/>
    </location>
</feature>
<feature type="binding site" evidence="11">
    <location>
        <position position="479"/>
    </location>
    <ligand>
        <name>hydrogencarbonate</name>
        <dbReference type="ChEBI" id="CHEBI:17544"/>
        <label>1</label>
    </ligand>
</feature>
<evidence type="ECO:0000256" key="8">
    <source>
        <dbReference type="ARBA" id="ARBA00023065"/>
    </source>
</evidence>
<keyword evidence="17" id="KW-1185">Reference proteome</keyword>
<evidence type="ECO:0000256" key="3">
    <source>
        <dbReference type="ARBA" id="ARBA00022496"/>
    </source>
</evidence>
<feature type="binding site" evidence="12">
    <location>
        <position position="611"/>
    </location>
    <ligand>
        <name>Fe(3+)</name>
        <dbReference type="ChEBI" id="CHEBI:29034"/>
        <label>1</label>
    </ligand>
</feature>
<evidence type="ECO:0000256" key="5">
    <source>
        <dbReference type="ARBA" id="ARBA00022723"/>
    </source>
</evidence>
<dbReference type="PROSITE" id="PS51408">
    <property type="entry name" value="TRANSFERRIN_LIKE_4"/>
    <property type="match status" value="2"/>
</dbReference>
<dbReference type="PANTHER" id="PTHR11485:SF31">
    <property type="entry name" value="SEROTRANSFERRIN"/>
    <property type="match status" value="1"/>
</dbReference>
<evidence type="ECO:0000256" key="6">
    <source>
        <dbReference type="ARBA" id="ARBA00022737"/>
    </source>
</evidence>
<name>A0A151MJS3_ALLMI</name>
<dbReference type="PROSITE" id="PS00206">
    <property type="entry name" value="TRANSFERRIN_LIKE_2"/>
    <property type="match status" value="2"/>
</dbReference>